<protein>
    <recommendedName>
        <fullName evidence="7">FAD-binding PCMH-type domain-containing protein</fullName>
    </recommendedName>
</protein>
<dbReference type="InterPro" id="IPR006094">
    <property type="entry name" value="Oxid_FAD_bind_N"/>
</dbReference>
<dbReference type="GO" id="GO:0016491">
    <property type="term" value="F:oxidoreductase activity"/>
    <property type="evidence" value="ECO:0007669"/>
    <property type="project" value="UniProtKB-KW"/>
</dbReference>
<dbReference type="EMBL" id="KN848078">
    <property type="protein sequence ID" value="KIX96229.1"/>
    <property type="molecule type" value="Genomic_DNA"/>
</dbReference>
<dbReference type="STRING" id="1442371.A0A0D2K021"/>
<comment type="similarity">
    <text evidence="2">Belongs to the oxygen-dependent FAD-linked oxidoreductase family.</text>
</comment>
<evidence type="ECO:0000313" key="9">
    <source>
        <dbReference type="Proteomes" id="UP000053411"/>
    </source>
</evidence>
<evidence type="ECO:0000313" key="8">
    <source>
        <dbReference type="EMBL" id="KIX96229.1"/>
    </source>
</evidence>
<keyword evidence="6" id="KW-0732">Signal</keyword>
<dbReference type="AlphaFoldDB" id="A0A0D2K021"/>
<evidence type="ECO:0000256" key="6">
    <source>
        <dbReference type="SAM" id="SignalP"/>
    </source>
</evidence>
<feature type="domain" description="FAD-binding PCMH-type" evidence="7">
    <location>
        <begin position="72"/>
        <end position="242"/>
    </location>
</feature>
<dbReference type="Pfam" id="PF01565">
    <property type="entry name" value="FAD_binding_4"/>
    <property type="match status" value="1"/>
</dbReference>
<dbReference type="RefSeq" id="XP_016630352.1">
    <property type="nucleotide sequence ID" value="XM_016778504.1"/>
</dbReference>
<dbReference type="PANTHER" id="PTHR42973">
    <property type="entry name" value="BINDING OXIDOREDUCTASE, PUTATIVE (AFU_ORTHOLOGUE AFUA_1G17690)-RELATED"/>
    <property type="match status" value="1"/>
</dbReference>
<dbReference type="PANTHER" id="PTHR42973:SF39">
    <property type="entry name" value="FAD-BINDING PCMH-TYPE DOMAIN-CONTAINING PROTEIN"/>
    <property type="match status" value="1"/>
</dbReference>
<accession>A0A0D2K021</accession>
<dbReference type="InterPro" id="IPR016169">
    <property type="entry name" value="FAD-bd_PCMH_sub2"/>
</dbReference>
<evidence type="ECO:0000256" key="3">
    <source>
        <dbReference type="ARBA" id="ARBA00022630"/>
    </source>
</evidence>
<feature type="chain" id="PRO_5002245801" description="FAD-binding PCMH-type domain-containing protein" evidence="6">
    <location>
        <begin position="29"/>
        <end position="541"/>
    </location>
</feature>
<dbReference type="VEuPathDB" id="FungiDB:Z520_08007"/>
<evidence type="ECO:0000256" key="1">
    <source>
        <dbReference type="ARBA" id="ARBA00001974"/>
    </source>
</evidence>
<evidence type="ECO:0000259" key="7">
    <source>
        <dbReference type="PROSITE" id="PS51387"/>
    </source>
</evidence>
<keyword evidence="3" id="KW-0285">Flavoprotein</keyword>
<dbReference type="InterPro" id="IPR016166">
    <property type="entry name" value="FAD-bd_PCMH"/>
</dbReference>
<keyword evidence="9" id="KW-1185">Reference proteome</keyword>
<name>A0A0D2K021_9EURO</name>
<dbReference type="Proteomes" id="UP000053411">
    <property type="component" value="Unassembled WGS sequence"/>
</dbReference>
<dbReference type="GeneID" id="27713753"/>
<dbReference type="PROSITE" id="PS51387">
    <property type="entry name" value="FAD_PCMH"/>
    <property type="match status" value="1"/>
</dbReference>
<comment type="cofactor">
    <cofactor evidence="1">
        <name>FAD</name>
        <dbReference type="ChEBI" id="CHEBI:57692"/>
    </cofactor>
</comment>
<proteinExistence type="inferred from homology"/>
<sequence length="541" mass="58702">MLFVTRGGMSWKALFTCVLALLSSTVIAAPGSNFKALQQCVNGALAGGGNVEKRVQSPANATWDDAYIGAIIKPETPAMIAFAESFTEVGALMGCANTTGYQAVPRSGRHHFEGWSALNGSLVIDVSSLDYIKVSSDLSNATIGAGANLGQIYTELSVVNKTFLGGICPTVALGGYLGVGGYSLQHRALGIAVDQVLSFKAILASGELVTVSPTSYPDLWFAARGGGQYAFIVEATVKILTLPRSAMVVGFYNNSDTRYEVARKWLDWAPTAPKELTTQLNVYSNRTHLIGWYLGGSPEQLRTALNSSGLLDVADGVVSIDGNCSTANSRMYWQDPSTRCTDDASAYKAFLKVYNTESINLTPIQPAFRLDNTPALPSEPVAEPWPRFGVISKTYFTQKSRPITNDTLKELINSSASLGEEAGFWGEWTSFGIANPTTTSAFPWLKEAQALLRIEMNSPKNVTQYNQNRAWLLNFEKFFRPRVGNASYAGYVDADISINPLTAFYGNNTCRLISIKQKYDPNNFFRNPFSVPTQVPKGISC</sequence>
<feature type="signal peptide" evidence="6">
    <location>
        <begin position="1"/>
        <end position="28"/>
    </location>
</feature>
<evidence type="ECO:0000256" key="5">
    <source>
        <dbReference type="ARBA" id="ARBA00023002"/>
    </source>
</evidence>
<dbReference type="SUPFAM" id="SSF56176">
    <property type="entry name" value="FAD-binding/transporter-associated domain-like"/>
    <property type="match status" value="1"/>
</dbReference>
<dbReference type="InterPro" id="IPR036318">
    <property type="entry name" value="FAD-bd_PCMH-like_sf"/>
</dbReference>
<evidence type="ECO:0000256" key="4">
    <source>
        <dbReference type="ARBA" id="ARBA00022827"/>
    </source>
</evidence>
<reference evidence="8 9" key="1">
    <citation type="submission" date="2015-01" db="EMBL/GenBank/DDBJ databases">
        <title>The Genome Sequence of Fonsecaea multimorphosa CBS 102226.</title>
        <authorList>
            <consortium name="The Broad Institute Genomics Platform"/>
            <person name="Cuomo C."/>
            <person name="de Hoog S."/>
            <person name="Gorbushina A."/>
            <person name="Stielow B."/>
            <person name="Teixiera M."/>
            <person name="Abouelleil A."/>
            <person name="Chapman S.B."/>
            <person name="Priest M."/>
            <person name="Young S.K."/>
            <person name="Wortman J."/>
            <person name="Nusbaum C."/>
            <person name="Birren B."/>
        </authorList>
    </citation>
    <scope>NUCLEOTIDE SEQUENCE [LARGE SCALE GENOMIC DNA]</scope>
    <source>
        <strain evidence="8 9">CBS 102226</strain>
    </source>
</reference>
<dbReference type="Gene3D" id="3.40.462.20">
    <property type="match status" value="2"/>
</dbReference>
<gene>
    <name evidence="8" type="ORF">Z520_08007</name>
</gene>
<dbReference type="OrthoDB" id="407275at2759"/>
<dbReference type="InterPro" id="IPR012951">
    <property type="entry name" value="BBE"/>
</dbReference>
<dbReference type="Pfam" id="PF08031">
    <property type="entry name" value="BBE"/>
    <property type="match status" value="1"/>
</dbReference>
<keyword evidence="4" id="KW-0274">FAD</keyword>
<keyword evidence="5" id="KW-0560">Oxidoreductase</keyword>
<dbReference type="InterPro" id="IPR050416">
    <property type="entry name" value="FAD-linked_Oxidoreductase"/>
</dbReference>
<organism evidence="8 9">
    <name type="scientific">Fonsecaea multimorphosa CBS 102226</name>
    <dbReference type="NCBI Taxonomy" id="1442371"/>
    <lineage>
        <taxon>Eukaryota</taxon>
        <taxon>Fungi</taxon>
        <taxon>Dikarya</taxon>
        <taxon>Ascomycota</taxon>
        <taxon>Pezizomycotina</taxon>
        <taxon>Eurotiomycetes</taxon>
        <taxon>Chaetothyriomycetidae</taxon>
        <taxon>Chaetothyriales</taxon>
        <taxon>Herpotrichiellaceae</taxon>
        <taxon>Fonsecaea</taxon>
    </lineage>
</organism>
<dbReference type="GO" id="GO:0071949">
    <property type="term" value="F:FAD binding"/>
    <property type="evidence" value="ECO:0007669"/>
    <property type="project" value="InterPro"/>
</dbReference>
<dbReference type="Gene3D" id="3.30.465.10">
    <property type="match status" value="2"/>
</dbReference>
<evidence type="ECO:0000256" key="2">
    <source>
        <dbReference type="ARBA" id="ARBA00005466"/>
    </source>
</evidence>